<name>X0THN7_9ZZZZ</name>
<gene>
    <name evidence="2" type="ORF">S01H1_19272</name>
</gene>
<dbReference type="InterPro" id="IPR011005">
    <property type="entry name" value="Dihydropteroate_synth-like_sf"/>
</dbReference>
<protein>
    <recommendedName>
        <fullName evidence="1">Pterin-binding domain-containing protein</fullName>
    </recommendedName>
</protein>
<dbReference type="EMBL" id="BARS01010390">
    <property type="protein sequence ID" value="GAF93043.1"/>
    <property type="molecule type" value="Genomic_DNA"/>
</dbReference>
<feature type="domain" description="Pterin-binding" evidence="1">
    <location>
        <begin position="27"/>
        <end position="45"/>
    </location>
</feature>
<accession>X0THN7</accession>
<evidence type="ECO:0000313" key="2">
    <source>
        <dbReference type="EMBL" id="GAF93043.1"/>
    </source>
</evidence>
<proteinExistence type="predicted"/>
<sequence length="45" mass="4898">MLESEAMSTALGVTVCGDREFRWGERTFIMGVLNLTPDSFSGDGL</sequence>
<dbReference type="Gene3D" id="3.20.20.20">
    <property type="entry name" value="Dihydropteroate synthase-like"/>
    <property type="match status" value="1"/>
</dbReference>
<dbReference type="PROSITE" id="PS50972">
    <property type="entry name" value="PTERIN_BINDING"/>
    <property type="match status" value="1"/>
</dbReference>
<evidence type="ECO:0000259" key="1">
    <source>
        <dbReference type="PROSITE" id="PS50972"/>
    </source>
</evidence>
<dbReference type="InterPro" id="IPR000489">
    <property type="entry name" value="Pterin-binding_dom"/>
</dbReference>
<feature type="non-terminal residue" evidence="2">
    <location>
        <position position="45"/>
    </location>
</feature>
<dbReference type="AlphaFoldDB" id="X0THN7"/>
<organism evidence="2">
    <name type="scientific">marine sediment metagenome</name>
    <dbReference type="NCBI Taxonomy" id="412755"/>
    <lineage>
        <taxon>unclassified sequences</taxon>
        <taxon>metagenomes</taxon>
        <taxon>ecological metagenomes</taxon>
    </lineage>
</organism>
<comment type="caution">
    <text evidence="2">The sequence shown here is derived from an EMBL/GenBank/DDBJ whole genome shotgun (WGS) entry which is preliminary data.</text>
</comment>
<dbReference type="GO" id="GO:0042558">
    <property type="term" value="P:pteridine-containing compound metabolic process"/>
    <property type="evidence" value="ECO:0007669"/>
    <property type="project" value="InterPro"/>
</dbReference>
<dbReference type="SUPFAM" id="SSF51717">
    <property type="entry name" value="Dihydropteroate synthetase-like"/>
    <property type="match status" value="1"/>
</dbReference>
<reference evidence="2" key="1">
    <citation type="journal article" date="2014" name="Front. Microbiol.">
        <title>High frequency of phylogenetically diverse reductive dehalogenase-homologous genes in deep subseafloor sedimentary metagenomes.</title>
        <authorList>
            <person name="Kawai M."/>
            <person name="Futagami T."/>
            <person name="Toyoda A."/>
            <person name="Takaki Y."/>
            <person name="Nishi S."/>
            <person name="Hori S."/>
            <person name="Arai W."/>
            <person name="Tsubouchi T."/>
            <person name="Morono Y."/>
            <person name="Uchiyama I."/>
            <person name="Ito T."/>
            <person name="Fujiyama A."/>
            <person name="Inagaki F."/>
            <person name="Takami H."/>
        </authorList>
    </citation>
    <scope>NUCLEOTIDE SEQUENCE</scope>
    <source>
        <strain evidence="2">Expedition CK06-06</strain>
    </source>
</reference>